<dbReference type="Proteomes" id="UP001500979">
    <property type="component" value="Unassembled WGS sequence"/>
</dbReference>
<evidence type="ECO:0000313" key="2">
    <source>
        <dbReference type="EMBL" id="GAA2807071.1"/>
    </source>
</evidence>
<sequence>MPYVLSLVLLGLGLLLLLFLVIRMFAALRRFRAMQRRVVEDLDDRSGLLKARMAGVRVALAERRHGSV</sequence>
<gene>
    <name evidence="2" type="ORF">GCM10010470_47940</name>
</gene>
<keyword evidence="3" id="KW-1185">Reference proteome</keyword>
<reference evidence="2 3" key="1">
    <citation type="journal article" date="2019" name="Int. J. Syst. Evol. Microbiol.">
        <title>The Global Catalogue of Microorganisms (GCM) 10K type strain sequencing project: providing services to taxonomists for standard genome sequencing and annotation.</title>
        <authorList>
            <consortium name="The Broad Institute Genomics Platform"/>
            <consortium name="The Broad Institute Genome Sequencing Center for Infectious Disease"/>
            <person name="Wu L."/>
            <person name="Ma J."/>
        </authorList>
    </citation>
    <scope>NUCLEOTIDE SEQUENCE [LARGE SCALE GENOMIC DNA]</scope>
    <source>
        <strain evidence="2 3">JCM 9383</strain>
    </source>
</reference>
<feature type="transmembrane region" description="Helical" evidence="1">
    <location>
        <begin position="6"/>
        <end position="28"/>
    </location>
</feature>
<keyword evidence="1" id="KW-0472">Membrane</keyword>
<comment type="caution">
    <text evidence="2">The sequence shown here is derived from an EMBL/GenBank/DDBJ whole genome shotgun (WGS) entry which is preliminary data.</text>
</comment>
<proteinExistence type="predicted"/>
<keyword evidence="1" id="KW-1133">Transmembrane helix</keyword>
<evidence type="ECO:0000313" key="3">
    <source>
        <dbReference type="Proteomes" id="UP001500979"/>
    </source>
</evidence>
<accession>A0ABN3VI04</accession>
<dbReference type="EMBL" id="BAAAUX010000019">
    <property type="protein sequence ID" value="GAA2807071.1"/>
    <property type="molecule type" value="Genomic_DNA"/>
</dbReference>
<dbReference type="RefSeq" id="WP_344683273.1">
    <property type="nucleotide sequence ID" value="NZ_BAAAUX010000019.1"/>
</dbReference>
<keyword evidence="1" id="KW-0812">Transmembrane</keyword>
<organism evidence="2 3">
    <name type="scientific">Saccharopolyspora taberi</name>
    <dbReference type="NCBI Taxonomy" id="60895"/>
    <lineage>
        <taxon>Bacteria</taxon>
        <taxon>Bacillati</taxon>
        <taxon>Actinomycetota</taxon>
        <taxon>Actinomycetes</taxon>
        <taxon>Pseudonocardiales</taxon>
        <taxon>Pseudonocardiaceae</taxon>
        <taxon>Saccharopolyspora</taxon>
    </lineage>
</organism>
<dbReference type="NCBIfam" id="NF037944">
    <property type="entry name" value="holin_2"/>
    <property type="match status" value="1"/>
</dbReference>
<name>A0ABN3VI04_9PSEU</name>
<protein>
    <submittedName>
        <fullName evidence="2">Uncharacterized protein</fullName>
    </submittedName>
</protein>
<evidence type="ECO:0000256" key="1">
    <source>
        <dbReference type="SAM" id="Phobius"/>
    </source>
</evidence>